<evidence type="ECO:0000313" key="3">
    <source>
        <dbReference type="EMBL" id="GAA4478631.1"/>
    </source>
</evidence>
<keyword evidence="2" id="KW-0472">Membrane</keyword>
<accession>A0ABP8P2Z9</accession>
<sequence length="65" mass="6527">MTNEFDPTGHTDDAVRRATRVIGLAAALVLGITIGVATADVTAPDPGDPTPCDRAVPSAAAPTVE</sequence>
<protein>
    <submittedName>
        <fullName evidence="3">Uncharacterized protein</fullName>
    </submittedName>
</protein>
<keyword evidence="2" id="KW-0812">Transmembrane</keyword>
<evidence type="ECO:0000256" key="1">
    <source>
        <dbReference type="SAM" id="MobiDB-lite"/>
    </source>
</evidence>
<dbReference type="Proteomes" id="UP001501183">
    <property type="component" value="Unassembled WGS sequence"/>
</dbReference>
<gene>
    <name evidence="3" type="ORF">GCM10023094_22660</name>
</gene>
<organism evidence="3 4">
    <name type="scientific">Rhodococcus olei</name>
    <dbReference type="NCBI Taxonomy" id="2161675"/>
    <lineage>
        <taxon>Bacteria</taxon>
        <taxon>Bacillati</taxon>
        <taxon>Actinomycetota</taxon>
        <taxon>Actinomycetes</taxon>
        <taxon>Mycobacteriales</taxon>
        <taxon>Nocardiaceae</taxon>
        <taxon>Rhodococcus</taxon>
    </lineage>
</organism>
<dbReference type="EMBL" id="BAABFB010000035">
    <property type="protein sequence ID" value="GAA4478631.1"/>
    <property type="molecule type" value="Genomic_DNA"/>
</dbReference>
<comment type="caution">
    <text evidence="3">The sequence shown here is derived from an EMBL/GenBank/DDBJ whole genome shotgun (WGS) entry which is preliminary data.</text>
</comment>
<keyword evidence="2" id="KW-1133">Transmembrane helix</keyword>
<proteinExistence type="predicted"/>
<feature type="transmembrane region" description="Helical" evidence="2">
    <location>
        <begin position="21"/>
        <end position="39"/>
    </location>
</feature>
<feature type="region of interest" description="Disordered" evidence="1">
    <location>
        <begin position="39"/>
        <end position="65"/>
    </location>
</feature>
<dbReference type="RefSeq" id="WP_345344780.1">
    <property type="nucleotide sequence ID" value="NZ_BAABFB010000035.1"/>
</dbReference>
<name>A0ABP8P2Z9_9NOCA</name>
<evidence type="ECO:0000256" key="2">
    <source>
        <dbReference type="SAM" id="Phobius"/>
    </source>
</evidence>
<keyword evidence="4" id="KW-1185">Reference proteome</keyword>
<evidence type="ECO:0000313" key="4">
    <source>
        <dbReference type="Proteomes" id="UP001501183"/>
    </source>
</evidence>
<reference evidence="4" key="1">
    <citation type="journal article" date="2019" name="Int. J. Syst. Evol. Microbiol.">
        <title>The Global Catalogue of Microorganisms (GCM) 10K type strain sequencing project: providing services to taxonomists for standard genome sequencing and annotation.</title>
        <authorList>
            <consortium name="The Broad Institute Genomics Platform"/>
            <consortium name="The Broad Institute Genome Sequencing Center for Infectious Disease"/>
            <person name="Wu L."/>
            <person name="Ma J."/>
        </authorList>
    </citation>
    <scope>NUCLEOTIDE SEQUENCE [LARGE SCALE GENOMIC DNA]</scope>
    <source>
        <strain evidence="4">JCM 32206</strain>
    </source>
</reference>